<dbReference type="RefSeq" id="WP_272109497.1">
    <property type="nucleotide sequence ID" value="NZ_JAQMTI010000028.1"/>
</dbReference>
<accession>A0ABT4ZLH6</accession>
<comment type="caution">
    <text evidence="1">The sequence shown here is derived from an EMBL/GenBank/DDBJ whole genome shotgun (WGS) entry which is preliminary data.</text>
</comment>
<name>A0ABT4ZLH6_9CYAN</name>
<evidence type="ECO:0000313" key="2">
    <source>
        <dbReference type="Proteomes" id="UP001211711"/>
    </source>
</evidence>
<sequence>MTDELGHQTLYQIDPNNGNLLSLTQVVGEVGGNDDIITQFT</sequence>
<evidence type="ECO:0000313" key="1">
    <source>
        <dbReference type="EMBL" id="MDB9440211.1"/>
    </source>
</evidence>
<dbReference type="EMBL" id="JAQMTI010000028">
    <property type="protein sequence ID" value="MDB9440211.1"/>
    <property type="molecule type" value="Genomic_DNA"/>
</dbReference>
<gene>
    <name evidence="1" type="ORF">PN497_02280</name>
</gene>
<dbReference type="Proteomes" id="UP001211711">
    <property type="component" value="Unassembled WGS sequence"/>
</dbReference>
<keyword evidence="2" id="KW-1185">Reference proteome</keyword>
<protein>
    <submittedName>
        <fullName evidence="1">Uncharacterized protein</fullName>
    </submittedName>
</protein>
<organism evidence="1 2">
    <name type="scientific">Sphaerospermopsis kisseleviana CS-549</name>
    <dbReference type="NCBI Taxonomy" id="3021783"/>
    <lineage>
        <taxon>Bacteria</taxon>
        <taxon>Bacillati</taxon>
        <taxon>Cyanobacteriota</taxon>
        <taxon>Cyanophyceae</taxon>
        <taxon>Nostocales</taxon>
        <taxon>Aphanizomenonaceae</taxon>
        <taxon>Sphaerospermopsis</taxon>
        <taxon>Sphaerospermopsis kisseleviana</taxon>
    </lineage>
</organism>
<reference evidence="1 2" key="1">
    <citation type="submission" date="2023-01" db="EMBL/GenBank/DDBJ databases">
        <title>Genomes from the Australian National Cyanobacteria Reference Collection.</title>
        <authorList>
            <person name="Willis A."/>
            <person name="Lee E.M.F."/>
        </authorList>
    </citation>
    <scope>NUCLEOTIDE SEQUENCE [LARGE SCALE GENOMIC DNA]</scope>
    <source>
        <strain evidence="1 2">CS-549</strain>
    </source>
</reference>
<proteinExistence type="predicted"/>